<dbReference type="EMBL" id="JAWZYT010002280">
    <property type="protein sequence ID" value="KAK4305385.1"/>
    <property type="molecule type" value="Genomic_DNA"/>
</dbReference>
<keyword evidence="2" id="KW-1185">Reference proteome</keyword>
<comment type="caution">
    <text evidence="1">The sequence shown here is derived from an EMBL/GenBank/DDBJ whole genome shotgun (WGS) entry which is preliminary data.</text>
</comment>
<name>A0AAE1PB80_9EUCA</name>
<dbReference type="AlphaFoldDB" id="A0AAE1PB80"/>
<evidence type="ECO:0000313" key="2">
    <source>
        <dbReference type="Proteomes" id="UP001292094"/>
    </source>
</evidence>
<reference evidence="1" key="1">
    <citation type="submission" date="2023-11" db="EMBL/GenBank/DDBJ databases">
        <title>Genome assemblies of two species of porcelain crab, Petrolisthes cinctipes and Petrolisthes manimaculis (Anomura: Porcellanidae).</title>
        <authorList>
            <person name="Angst P."/>
        </authorList>
    </citation>
    <scope>NUCLEOTIDE SEQUENCE</scope>
    <source>
        <strain evidence="1">PB745_02</strain>
        <tissue evidence="1">Gill</tissue>
    </source>
</reference>
<evidence type="ECO:0000313" key="1">
    <source>
        <dbReference type="EMBL" id="KAK4305385.1"/>
    </source>
</evidence>
<organism evidence="1 2">
    <name type="scientific">Petrolisthes manimaculis</name>
    <dbReference type="NCBI Taxonomy" id="1843537"/>
    <lineage>
        <taxon>Eukaryota</taxon>
        <taxon>Metazoa</taxon>
        <taxon>Ecdysozoa</taxon>
        <taxon>Arthropoda</taxon>
        <taxon>Crustacea</taxon>
        <taxon>Multicrustacea</taxon>
        <taxon>Malacostraca</taxon>
        <taxon>Eumalacostraca</taxon>
        <taxon>Eucarida</taxon>
        <taxon>Decapoda</taxon>
        <taxon>Pleocyemata</taxon>
        <taxon>Anomura</taxon>
        <taxon>Galatheoidea</taxon>
        <taxon>Porcellanidae</taxon>
        <taxon>Petrolisthes</taxon>
    </lineage>
</organism>
<sequence length="93" mass="10997">MYHLLGTPALEKDEMEVLKEGRLRSNTNYTPPPSQTILVARVYYSPVIYQPVYVPATQHRQREQHFNYDRNYIWQTNNTATHHGSTSPYYNTH</sequence>
<protein>
    <submittedName>
        <fullName evidence="1">Uncharacterized protein</fullName>
    </submittedName>
</protein>
<proteinExistence type="predicted"/>
<gene>
    <name evidence="1" type="ORF">Pmani_022727</name>
</gene>
<dbReference type="Proteomes" id="UP001292094">
    <property type="component" value="Unassembled WGS sequence"/>
</dbReference>
<accession>A0AAE1PB80</accession>